<comment type="subcellular location">
    <subcellularLocation>
        <location evidence="1">Secreted</location>
    </subcellularLocation>
</comment>
<evidence type="ECO:0000259" key="14">
    <source>
        <dbReference type="Pfam" id="PF24476"/>
    </source>
</evidence>
<proteinExistence type="inferred from homology"/>
<keyword evidence="5" id="KW-0732">Signal</keyword>
<dbReference type="PROSITE" id="PS51892">
    <property type="entry name" value="SUBTILASE"/>
    <property type="match status" value="1"/>
</dbReference>
<feature type="domain" description="DUF7580" evidence="14">
    <location>
        <begin position="171"/>
        <end position="482"/>
    </location>
</feature>
<dbReference type="OrthoDB" id="4184631at2759"/>
<evidence type="ECO:0000256" key="9">
    <source>
        <dbReference type="ARBA" id="ARBA00023145"/>
    </source>
</evidence>
<evidence type="ECO:0000256" key="8">
    <source>
        <dbReference type="ARBA" id="ARBA00023026"/>
    </source>
</evidence>
<dbReference type="GO" id="GO:0006508">
    <property type="term" value="P:proteolysis"/>
    <property type="evidence" value="ECO:0007669"/>
    <property type="project" value="UniProtKB-KW"/>
</dbReference>
<name>A0A8H7YRD9_AJECA</name>
<dbReference type="Pfam" id="PF00082">
    <property type="entry name" value="Peptidase_S8"/>
    <property type="match status" value="1"/>
</dbReference>
<dbReference type="InterPro" id="IPR036852">
    <property type="entry name" value="Peptidase_S8/S53_dom_sf"/>
</dbReference>
<dbReference type="VEuPathDB" id="FungiDB:I7I52_06208"/>
<dbReference type="GO" id="GO:0005576">
    <property type="term" value="C:extracellular region"/>
    <property type="evidence" value="ECO:0007669"/>
    <property type="project" value="UniProtKB-SubCell"/>
</dbReference>
<keyword evidence="9" id="KW-0865">Zymogen</keyword>
<dbReference type="EMBL" id="JAEVHI010000003">
    <property type="protein sequence ID" value="KAG5295811.1"/>
    <property type="molecule type" value="Genomic_DNA"/>
</dbReference>
<feature type="active site" description="Charge relay system" evidence="11">
    <location>
        <position position="631"/>
    </location>
</feature>
<dbReference type="InterPro" id="IPR056002">
    <property type="entry name" value="DUF7580"/>
</dbReference>
<dbReference type="PROSITE" id="PS00136">
    <property type="entry name" value="SUBTILASE_ASP"/>
    <property type="match status" value="1"/>
</dbReference>
<feature type="active site" description="Charge relay system" evidence="11">
    <location>
        <position position="674"/>
    </location>
</feature>
<dbReference type="PROSITE" id="PS00138">
    <property type="entry name" value="SUBTILASE_SER"/>
    <property type="match status" value="1"/>
</dbReference>
<keyword evidence="7 11" id="KW-0720">Serine protease</keyword>
<dbReference type="InterPro" id="IPR000209">
    <property type="entry name" value="Peptidase_S8/S53_dom"/>
</dbReference>
<feature type="domain" description="Peptidase S8/S53" evidence="13">
    <location>
        <begin position="625"/>
        <end position="859"/>
    </location>
</feature>
<evidence type="ECO:0000259" key="13">
    <source>
        <dbReference type="Pfam" id="PF00082"/>
    </source>
</evidence>
<evidence type="ECO:0000256" key="7">
    <source>
        <dbReference type="ARBA" id="ARBA00022825"/>
    </source>
</evidence>
<keyword evidence="10" id="KW-0325">Glycoprotein</keyword>
<evidence type="ECO:0000256" key="3">
    <source>
        <dbReference type="ARBA" id="ARBA00022525"/>
    </source>
</evidence>
<accession>A0A8H7YRD9</accession>
<organism evidence="15 16">
    <name type="scientific">Ajellomyces capsulatus</name>
    <name type="common">Darling's disease fungus</name>
    <name type="synonym">Histoplasma capsulatum</name>
    <dbReference type="NCBI Taxonomy" id="5037"/>
    <lineage>
        <taxon>Eukaryota</taxon>
        <taxon>Fungi</taxon>
        <taxon>Dikarya</taxon>
        <taxon>Ascomycota</taxon>
        <taxon>Pezizomycotina</taxon>
        <taxon>Eurotiomycetes</taxon>
        <taxon>Eurotiomycetidae</taxon>
        <taxon>Onygenales</taxon>
        <taxon>Ajellomycetaceae</taxon>
        <taxon>Histoplasma</taxon>
    </lineage>
</organism>
<dbReference type="InterPro" id="IPR050131">
    <property type="entry name" value="Peptidase_S8_subtilisin-like"/>
</dbReference>
<dbReference type="SUPFAM" id="SSF52743">
    <property type="entry name" value="Subtilisin-like"/>
    <property type="match status" value="1"/>
</dbReference>
<dbReference type="AlphaFoldDB" id="A0A8H7YRD9"/>
<sequence>MAQLEKCDEFRLLQALSDLLDGRQSPHRPFQQGTTHWYFEHELRRALECRDSCLEFKLADFLHVKKSFVGLCERLDRLVQPSIRSYAVDDSLCEYPNLLALKIFLEHPTRSRTFSMASGPHLTLFRSPQDPQELYTELDSLTVANDAVVCALKTAAINLTGASPDADFYIYKDTTTRDRVVTVLKTLFQSFQCENHEVRLGLPDNLNTVTSRQRIHMWLSLCLNPGNWQEALCDPHEGGGLFNCTENICNQLQDHSNHGKRLRLVINRDEVVGTWHSTLSEISADPSSAVSLEQMIRMAPEDRFALYREKQLWALQLGYYLLDFYDTQWDSKNILIMESTESRNDGGLLYLSFSSALPASPELLTFAVGHPVFVSFAKILLEIYTAADLHIEISPCDRKENFKPISELWQIVEKFTSFQQGDNSRYTLRPDDYYFRAVQGCLRVHKHIADALKRNMPEREVTIAIRENIYSHVVSNLERALDIWRGRIRKRRRSDSVLPNPTVYNKTGESRARDKSTITAVPLAYPTVEKDAIAVPPEEVLPPKKRKRLLDLGTELNSNPSSCNSTAMPNMAERFKALPPQIHFDCAVSTHPEAIAASAQKMESLIRFREDILPYSATNRDLQPVRIAIIDTGVDINHPYISHGYAPERNEPANVEFRDYSGAASPVPIDEDGHGTFIAGILLQLAPNAELFVARIGHTKDSIATDPSVDAKLEQAIKDAVQSDTDIISMSFGLDQVTRNLREAIKLALSKEIILLASAGNSGNNQRLQYPAREDRVFKIFATDQYGYKVRICPPVTEPRYSFGILGCNVESIWPIGIQPPARSARTTEHEPWTVMTGTSVSTPIVAALVAIIYEFYDKNRSLIDLGEHSAGLKTISAVREILESISCVSDEHKYNYLIPEIGHYNPEMFAVNEKHGSFDRISFFANKLTEIIRKSQV</sequence>
<reference evidence="15 16" key="1">
    <citation type="submission" date="2021-01" db="EMBL/GenBank/DDBJ databases">
        <title>Chromosome-level genome assembly of a human fungal pathogen reveals clustering of transcriptionally co-regulated genes.</title>
        <authorList>
            <person name="Voorhies M."/>
            <person name="Cohen S."/>
            <person name="Shea T.P."/>
            <person name="Petrus S."/>
            <person name="Munoz J.F."/>
            <person name="Poplawski S."/>
            <person name="Goldman W.E."/>
            <person name="Michael T."/>
            <person name="Cuomo C.A."/>
            <person name="Sil A."/>
            <person name="Beyhan S."/>
        </authorList>
    </citation>
    <scope>NUCLEOTIDE SEQUENCE [LARGE SCALE GENOMIC DNA]</scope>
    <source>
        <strain evidence="15 16">G184AR</strain>
    </source>
</reference>
<gene>
    <name evidence="15" type="ORF">I7I52_06208</name>
</gene>
<dbReference type="PANTHER" id="PTHR43806:SF11">
    <property type="entry name" value="CEREVISIN-RELATED"/>
    <property type="match status" value="1"/>
</dbReference>
<protein>
    <recommendedName>
        <fullName evidence="17">Peptidase S8/S53 domain-containing protein</fullName>
    </recommendedName>
</protein>
<evidence type="ECO:0000256" key="10">
    <source>
        <dbReference type="ARBA" id="ARBA00023180"/>
    </source>
</evidence>
<keyword evidence="4 11" id="KW-0645">Protease</keyword>
<dbReference type="Pfam" id="PF24476">
    <property type="entry name" value="DUF7580"/>
    <property type="match status" value="1"/>
</dbReference>
<dbReference type="CDD" id="cd00306">
    <property type="entry name" value="Peptidases_S8_S53"/>
    <property type="match status" value="1"/>
</dbReference>
<comment type="caution">
    <text evidence="15">The sequence shown here is derived from an EMBL/GenBank/DDBJ whole genome shotgun (WGS) entry which is preliminary data.</text>
</comment>
<evidence type="ECO:0000256" key="11">
    <source>
        <dbReference type="PROSITE-ProRule" id="PRU01240"/>
    </source>
</evidence>
<evidence type="ECO:0000256" key="5">
    <source>
        <dbReference type="ARBA" id="ARBA00022729"/>
    </source>
</evidence>
<keyword evidence="6 11" id="KW-0378">Hydrolase</keyword>
<feature type="active site" description="Charge relay system" evidence="11">
    <location>
        <position position="840"/>
    </location>
</feature>
<dbReference type="Proteomes" id="UP000670092">
    <property type="component" value="Unassembled WGS sequence"/>
</dbReference>
<evidence type="ECO:0000256" key="6">
    <source>
        <dbReference type="ARBA" id="ARBA00022801"/>
    </source>
</evidence>
<dbReference type="InterPro" id="IPR023827">
    <property type="entry name" value="Peptidase_S8_Asp-AS"/>
</dbReference>
<dbReference type="InterPro" id="IPR023828">
    <property type="entry name" value="Peptidase_S8_Ser-AS"/>
</dbReference>
<evidence type="ECO:0008006" key="17">
    <source>
        <dbReference type="Google" id="ProtNLM"/>
    </source>
</evidence>
<evidence type="ECO:0000256" key="1">
    <source>
        <dbReference type="ARBA" id="ARBA00004613"/>
    </source>
</evidence>
<evidence type="ECO:0000256" key="12">
    <source>
        <dbReference type="RuleBase" id="RU003355"/>
    </source>
</evidence>
<dbReference type="GO" id="GO:0004252">
    <property type="term" value="F:serine-type endopeptidase activity"/>
    <property type="evidence" value="ECO:0007669"/>
    <property type="project" value="UniProtKB-UniRule"/>
</dbReference>
<keyword evidence="3" id="KW-0964">Secreted</keyword>
<evidence type="ECO:0000256" key="2">
    <source>
        <dbReference type="ARBA" id="ARBA00011073"/>
    </source>
</evidence>
<dbReference type="Gene3D" id="3.40.50.200">
    <property type="entry name" value="Peptidase S8/S53 domain"/>
    <property type="match status" value="1"/>
</dbReference>
<dbReference type="InterPro" id="IPR015500">
    <property type="entry name" value="Peptidase_S8_subtilisin-rel"/>
</dbReference>
<dbReference type="PRINTS" id="PR00723">
    <property type="entry name" value="SUBTILISIN"/>
</dbReference>
<evidence type="ECO:0000313" key="16">
    <source>
        <dbReference type="Proteomes" id="UP000670092"/>
    </source>
</evidence>
<evidence type="ECO:0000256" key="4">
    <source>
        <dbReference type="ARBA" id="ARBA00022670"/>
    </source>
</evidence>
<comment type="similarity">
    <text evidence="2 11 12">Belongs to the peptidase S8 family.</text>
</comment>
<evidence type="ECO:0000313" key="15">
    <source>
        <dbReference type="EMBL" id="KAG5295811.1"/>
    </source>
</evidence>
<keyword evidence="8" id="KW-0843">Virulence</keyword>
<dbReference type="PANTHER" id="PTHR43806">
    <property type="entry name" value="PEPTIDASE S8"/>
    <property type="match status" value="1"/>
</dbReference>